<accession>A0ABM7UEK1</accession>
<organism evidence="2 3">
    <name type="scientific">Actinomyces capricornis</name>
    <dbReference type="NCBI Taxonomy" id="2755559"/>
    <lineage>
        <taxon>Bacteria</taxon>
        <taxon>Bacillati</taxon>
        <taxon>Actinomycetota</taxon>
        <taxon>Actinomycetes</taxon>
        <taxon>Actinomycetales</taxon>
        <taxon>Actinomycetaceae</taxon>
        <taxon>Actinomyces</taxon>
    </lineage>
</organism>
<evidence type="ECO:0000313" key="2">
    <source>
        <dbReference type="EMBL" id="BDA65601.1"/>
    </source>
</evidence>
<sequence length="85" mass="9260">MSPRPQPVRRRGGRPASSHAVWVVGRRRLLDHQELARVLLALLQHQQSQETAPAAVGDDTAKQAGAALHNINQSQPKEADDDLLG</sequence>
<protein>
    <submittedName>
        <fullName evidence="2">Uncharacterized protein</fullName>
    </submittedName>
</protein>
<evidence type="ECO:0000313" key="3">
    <source>
        <dbReference type="Proteomes" id="UP000824496"/>
    </source>
</evidence>
<evidence type="ECO:0000256" key="1">
    <source>
        <dbReference type="SAM" id="MobiDB-lite"/>
    </source>
</evidence>
<reference evidence="2 3" key="1">
    <citation type="submission" date="2021-08" db="EMBL/GenBank/DDBJ databases">
        <title>Whole genome sequence of novel Actinomyces species strain MAS-1.</title>
        <authorList>
            <person name="Saito M."/>
            <person name="Kuwahara N."/>
            <person name="Takizawa T."/>
            <person name="Gotouda H."/>
            <person name="Ochiai T."/>
        </authorList>
    </citation>
    <scope>NUCLEOTIDE SEQUENCE [LARGE SCALE GENOMIC DNA]</scope>
    <source>
        <strain evidence="2 3">MAS-1</strain>
    </source>
</reference>
<keyword evidence="3" id="KW-1185">Reference proteome</keyword>
<name>A0ABM7UEK1_9ACTO</name>
<dbReference type="EMBL" id="AP025017">
    <property type="protein sequence ID" value="BDA65601.1"/>
    <property type="molecule type" value="Genomic_DNA"/>
</dbReference>
<proteinExistence type="predicted"/>
<dbReference type="Proteomes" id="UP000824496">
    <property type="component" value="Chromosome"/>
</dbReference>
<gene>
    <name evidence="2" type="ORF">MANAM107_24350</name>
</gene>
<feature type="region of interest" description="Disordered" evidence="1">
    <location>
        <begin position="47"/>
        <end position="85"/>
    </location>
</feature>